<proteinExistence type="predicted"/>
<dbReference type="RefSeq" id="WP_093035547.1">
    <property type="nucleotide sequence ID" value="NZ_FOAG01000005.1"/>
</dbReference>
<evidence type="ECO:0000313" key="1">
    <source>
        <dbReference type="EMBL" id="SEL40717.1"/>
    </source>
</evidence>
<dbReference type="InterPro" id="IPR027417">
    <property type="entry name" value="P-loop_NTPase"/>
</dbReference>
<dbReference type="GO" id="GO:0016020">
    <property type="term" value="C:membrane"/>
    <property type="evidence" value="ECO:0007669"/>
    <property type="project" value="InterPro"/>
</dbReference>
<reference evidence="1 2" key="1">
    <citation type="submission" date="2016-10" db="EMBL/GenBank/DDBJ databases">
        <authorList>
            <person name="de Groot N.N."/>
        </authorList>
    </citation>
    <scope>NUCLEOTIDE SEQUENCE [LARGE SCALE GENOMIC DNA]</scope>
    <source>
        <strain evidence="1 2">DSM 100674</strain>
    </source>
</reference>
<gene>
    <name evidence="1" type="ORF">SAMN05443999_105123</name>
</gene>
<dbReference type="OrthoDB" id="7444642at2"/>
<evidence type="ECO:0000313" key="2">
    <source>
        <dbReference type="Proteomes" id="UP000199582"/>
    </source>
</evidence>
<dbReference type="Proteomes" id="UP000199582">
    <property type="component" value="Unassembled WGS sequence"/>
</dbReference>
<dbReference type="InterPro" id="IPR005331">
    <property type="entry name" value="Sulfotransferase"/>
</dbReference>
<organism evidence="1 2">
    <name type="scientific">Roseovarius azorensis</name>
    <dbReference type="NCBI Taxonomy" id="1287727"/>
    <lineage>
        <taxon>Bacteria</taxon>
        <taxon>Pseudomonadati</taxon>
        <taxon>Pseudomonadota</taxon>
        <taxon>Alphaproteobacteria</taxon>
        <taxon>Rhodobacterales</taxon>
        <taxon>Roseobacteraceae</taxon>
        <taxon>Roseovarius</taxon>
    </lineage>
</organism>
<dbReference type="SUPFAM" id="SSF52540">
    <property type="entry name" value="P-loop containing nucleoside triphosphate hydrolases"/>
    <property type="match status" value="1"/>
</dbReference>
<dbReference type="AlphaFoldDB" id="A0A1H7Q0A5"/>
<accession>A0A1H7Q0A5</accession>
<sequence>MPILRCDGRLIYFAHVPKCAGTAIEQYLSDHCGPLALLDPAFGKLPAEARWSVTSPQHVDAASLARLFPAGFFDAAFTVVRHPVGRLASVYQFQRDIERRIPQSIGFARWLRGLAEAGEALHRRYDGHTRPMDAFVPDGATVFRLEDGLEPLVAWLRGMLPGRNLPDLIPARNVLARRLKILGQTPRAPRITPKARDLIGRLHARDFERFGYDPAEPGQNRESAA</sequence>
<keyword evidence="2" id="KW-1185">Reference proteome</keyword>
<dbReference type="Pfam" id="PF03567">
    <property type="entry name" value="Sulfotransfer_2"/>
    <property type="match status" value="1"/>
</dbReference>
<protein>
    <submittedName>
        <fullName evidence="1">Sulfotransferase family protein</fullName>
    </submittedName>
</protein>
<name>A0A1H7Q0A5_9RHOB</name>
<dbReference type="EMBL" id="FOAG01000005">
    <property type="protein sequence ID" value="SEL40717.1"/>
    <property type="molecule type" value="Genomic_DNA"/>
</dbReference>
<dbReference type="Gene3D" id="3.40.50.300">
    <property type="entry name" value="P-loop containing nucleotide triphosphate hydrolases"/>
    <property type="match status" value="1"/>
</dbReference>
<dbReference type="GO" id="GO:0008146">
    <property type="term" value="F:sulfotransferase activity"/>
    <property type="evidence" value="ECO:0007669"/>
    <property type="project" value="InterPro"/>
</dbReference>
<keyword evidence="1" id="KW-0808">Transferase</keyword>
<dbReference type="STRING" id="1287727.SAMN05443999_105123"/>